<proteinExistence type="predicted"/>
<evidence type="ECO:0000313" key="2">
    <source>
        <dbReference type="EMBL" id="OAJ40212.1"/>
    </source>
</evidence>
<dbReference type="EMBL" id="DS022304">
    <property type="protein sequence ID" value="OAJ40212.1"/>
    <property type="molecule type" value="Genomic_DNA"/>
</dbReference>
<name>A0A177WK66_BATDL</name>
<evidence type="ECO:0000313" key="3">
    <source>
        <dbReference type="Proteomes" id="UP000077115"/>
    </source>
</evidence>
<reference evidence="2 3" key="2">
    <citation type="submission" date="2016-05" db="EMBL/GenBank/DDBJ databases">
        <title>Lineage-specific infection strategies underlie the spectrum of fungal disease in amphibians.</title>
        <authorList>
            <person name="Cuomo C.A."/>
            <person name="Farrer R.A."/>
            <person name="James T."/>
            <person name="Longcore J."/>
            <person name="Birren B."/>
        </authorList>
    </citation>
    <scope>NUCLEOTIDE SEQUENCE [LARGE SCALE GENOMIC DNA]</scope>
    <source>
        <strain evidence="2 3">JEL423</strain>
    </source>
</reference>
<gene>
    <name evidence="2" type="ORF">BDEG_23975</name>
</gene>
<dbReference type="Proteomes" id="UP000077115">
    <property type="component" value="Unassembled WGS sequence"/>
</dbReference>
<dbReference type="Gene3D" id="1.25.40.10">
    <property type="entry name" value="Tetratricopeptide repeat domain"/>
    <property type="match status" value="1"/>
</dbReference>
<dbReference type="VEuPathDB" id="FungiDB:BDEG_23975"/>
<reference evidence="2 3" key="1">
    <citation type="submission" date="2006-10" db="EMBL/GenBank/DDBJ databases">
        <title>The Genome Sequence of Batrachochytrium dendrobatidis JEL423.</title>
        <authorList>
            <consortium name="The Broad Institute Genome Sequencing Platform"/>
            <person name="Birren B."/>
            <person name="Lander E."/>
            <person name="Galagan J."/>
            <person name="Cuomo C."/>
            <person name="Devon K."/>
            <person name="Jaffe D."/>
            <person name="Butler J."/>
            <person name="Alvarez P."/>
            <person name="Gnerre S."/>
            <person name="Grabherr M."/>
            <person name="Kleber M."/>
            <person name="Mauceli E."/>
            <person name="Brockman W."/>
            <person name="Young S."/>
            <person name="LaButti K."/>
            <person name="Sykes S."/>
            <person name="DeCaprio D."/>
            <person name="Crawford M."/>
            <person name="Koehrsen M."/>
            <person name="Engels R."/>
            <person name="Montgomery P."/>
            <person name="Pearson M."/>
            <person name="Howarth C."/>
            <person name="Larson L."/>
            <person name="White J."/>
            <person name="O'Leary S."/>
            <person name="Kodira C."/>
            <person name="Zeng Q."/>
            <person name="Yandava C."/>
            <person name="Alvarado L."/>
            <person name="Longcore J."/>
            <person name="James T."/>
        </authorList>
    </citation>
    <scope>NUCLEOTIDE SEQUENCE [LARGE SCALE GENOMIC DNA]</scope>
    <source>
        <strain evidence="2 3">JEL423</strain>
    </source>
</reference>
<sequence>MDKITASVSFISSWIDTVSFHLVSLLSFESDSLLSTTAAPRSWTSLHLHCSPCNYRSHRARYLGLTFNTQHMHYNNYSTVLPVSKEFNHFNQSRFYSSQTSCNRRWLRIKSELAPHQQPENPSAAALAYEGLLGPLRNHQSPIKTYLSPEMDHSDHPTASPKPTTLSHLLKTSSDLQVILKAISAIEFDNVNTLNSLAFMLTDNVKYNPTLRDHWSTVCLEVIQCAVPLMHLSVHHVVSTICRLLDTPLQSESSMLIIENDAQNQIDSIQQGIYSKCLVPFVIVLTKRTDTQLELLMQVLRTIVLDKGIQPSDDLIQPLDAFYTRRLSAYHDDASQLLQTKRIYNEFKAKRANSAQSTHDTLSSVSSRRYDPRSQVYDLVTYGFIMTKDLDSAVRMLNLLMTQSAYPLSNDWIVHRIMRVLFWSRCLLSALAILYAFFLPATIDSTGAPDYFGIPADLNGPRSRIRDINIRPIQALPDRRLALSHDTVMVVIGGLSMNTYADVALKILSSDQVKAMGIHGHVGIYTSIAHGALLGYNPMVDVASECMRRMGVTLNGETLSTTLPASSIKEHTEPVMKPDLAVWTVLFHLAIRSGDDELAQRVLTTVLNSGIKMDARFLQHLAHWYLLHGHYQEYMNLLQTISMINPHILCLSETLLRVYTQKPNWKAGYSSSSTETVAKRHFVGHVDYKPTVSNMVHKVIQHISKDVLSREFDSYGSYTTLILAVAKARVEEAIECGKGMDVAEQWVMDFLHRLGVGMDRTTLMVFVSGYLKLDDGMERGMEWFGFMIGWDFENNCMRDQPRWVWCLDSDGTEKCIHWMPIYLPSAMDMRLVIIDLIQSKSTKPLLVFRVIQAIQAVQQSNSNLKKDGYTHSRSTSWYTDDRGVMDMFIVQRVCEYLDVNGMQKEVFQVMEMTGLTKTNE</sequence>
<protein>
    <submittedName>
        <fullName evidence="2">Uncharacterized protein</fullName>
    </submittedName>
</protein>
<organism evidence="2 3">
    <name type="scientific">Batrachochytrium dendrobatidis (strain JEL423)</name>
    <dbReference type="NCBI Taxonomy" id="403673"/>
    <lineage>
        <taxon>Eukaryota</taxon>
        <taxon>Fungi</taxon>
        <taxon>Fungi incertae sedis</taxon>
        <taxon>Chytridiomycota</taxon>
        <taxon>Chytridiomycota incertae sedis</taxon>
        <taxon>Chytridiomycetes</taxon>
        <taxon>Rhizophydiales</taxon>
        <taxon>Rhizophydiales incertae sedis</taxon>
        <taxon>Batrachochytrium</taxon>
    </lineage>
</organism>
<evidence type="ECO:0000256" key="1">
    <source>
        <dbReference type="SAM" id="MobiDB-lite"/>
    </source>
</evidence>
<feature type="region of interest" description="Disordered" evidence="1">
    <location>
        <begin position="146"/>
        <end position="165"/>
    </location>
</feature>
<dbReference type="AlphaFoldDB" id="A0A177WK66"/>
<accession>A0A177WK66</accession>
<dbReference type="InterPro" id="IPR011990">
    <property type="entry name" value="TPR-like_helical_dom_sf"/>
</dbReference>